<dbReference type="SMART" id="SM00389">
    <property type="entry name" value="HOX"/>
    <property type="match status" value="1"/>
</dbReference>
<keyword evidence="6 10" id="KW-0238">DNA-binding</keyword>
<reference evidence="14" key="1">
    <citation type="submission" date="2025-08" db="UniProtKB">
        <authorList>
            <consortium name="Ensembl"/>
        </authorList>
    </citation>
    <scope>IDENTIFICATION</scope>
</reference>
<evidence type="ECO:0000256" key="8">
    <source>
        <dbReference type="ARBA" id="ARBA00023163"/>
    </source>
</evidence>
<feature type="compositionally biased region" description="Basic and acidic residues" evidence="12">
    <location>
        <begin position="58"/>
        <end position="68"/>
    </location>
</feature>
<evidence type="ECO:0000256" key="7">
    <source>
        <dbReference type="ARBA" id="ARBA00023155"/>
    </source>
</evidence>
<sequence>MAELKMESNGAYEASQPKWTSCLHTCPSAEQRAASGIQRDGEMYPKPTVSCLNLTSRRTPENSPRLEHGGSGSFLPCDELQKPSHLPPPPLPHRLSLRGDLYAAAAAMGRFGDAAADFTHGAAPANPPASPSKHSKYLDSMNQDQKGTAISGKPVFYENSSEVREKGTPKTMSYPGIGSDCCSKLKEPGGGLHGDSIADSIDLSGKNKKRRNRTTFSTFQLEELEKVFQKTHYPDVYAREQLALRTELTEARVQVWFQNRRAKWRKRERYGKIQEVRNHFATYDISLLPRHDTYQMQGNLWPGAASGGGGGSGAGCVLGADSIPSSCMSPYPHPHSNLQGFMGMPPSPSHPHHHHPPHHPGINGLYSLHSFPGGLGSPSIEGPETEYKPTGLVALRMKAKEPGSILSWPT</sequence>
<evidence type="ECO:0000256" key="11">
    <source>
        <dbReference type="RuleBase" id="RU000682"/>
    </source>
</evidence>
<proteinExistence type="inferred from homology"/>
<comment type="function">
    <text evidence="1">Sequence-specific transcription factor which is part of a developmental regulatory system that provides cells with specific positional identities on the anterior-posterior axis.</text>
</comment>
<comment type="subcellular location">
    <subcellularLocation>
        <location evidence="2 10 11">Nucleus</location>
    </subcellularLocation>
</comment>
<feature type="region of interest" description="Disordered" evidence="12">
    <location>
        <begin position="345"/>
        <end position="367"/>
    </location>
</feature>
<dbReference type="PROSITE" id="PS50071">
    <property type="entry name" value="HOMEOBOX_2"/>
    <property type="match status" value="1"/>
</dbReference>
<dbReference type="InterPro" id="IPR001356">
    <property type="entry name" value="HD"/>
</dbReference>
<keyword evidence="7 10" id="KW-0371">Homeobox</keyword>
<evidence type="ECO:0000256" key="1">
    <source>
        <dbReference type="ARBA" id="ARBA00003263"/>
    </source>
</evidence>
<keyword evidence="8" id="KW-0804">Transcription</keyword>
<dbReference type="InterPro" id="IPR050649">
    <property type="entry name" value="Paired_Homeobox_TFs"/>
</dbReference>
<reference evidence="14" key="2">
    <citation type="submission" date="2025-09" db="UniProtKB">
        <authorList>
            <consortium name="Ensembl"/>
        </authorList>
    </citation>
    <scope>IDENTIFICATION</scope>
</reference>
<feature type="region of interest" description="Disordered" evidence="12">
    <location>
        <begin position="33"/>
        <end position="88"/>
    </location>
</feature>
<protein>
    <recommendedName>
        <fullName evidence="13">Homeobox domain-containing protein</fullName>
    </recommendedName>
</protein>
<keyword evidence="15" id="KW-1185">Reference proteome</keyword>
<dbReference type="PANTHER" id="PTHR24329:SF578">
    <property type="entry name" value="HOMEOBOX PROTEIN ARISTALESS-LIKE 3"/>
    <property type="match status" value="1"/>
</dbReference>
<dbReference type="GeneTree" id="ENSGT00940000160669"/>
<name>A0A8P4FVQ3_DICLA</name>
<evidence type="ECO:0000256" key="6">
    <source>
        <dbReference type="ARBA" id="ARBA00023125"/>
    </source>
</evidence>
<evidence type="ECO:0000313" key="14">
    <source>
        <dbReference type="Ensembl" id="ENSDLAP00005064815.1"/>
    </source>
</evidence>
<dbReference type="Ensembl" id="ENSDLAT00005067132.1">
    <property type="protein sequence ID" value="ENSDLAP00005064815.1"/>
    <property type="gene ID" value="ENSDLAG00005030194.1"/>
</dbReference>
<dbReference type="GO" id="GO:0000977">
    <property type="term" value="F:RNA polymerase II transcription regulatory region sequence-specific DNA binding"/>
    <property type="evidence" value="ECO:0007669"/>
    <property type="project" value="TreeGrafter"/>
</dbReference>
<dbReference type="GO" id="GO:0000981">
    <property type="term" value="F:DNA-binding transcription factor activity, RNA polymerase II-specific"/>
    <property type="evidence" value="ECO:0007669"/>
    <property type="project" value="InterPro"/>
</dbReference>
<comment type="similarity">
    <text evidence="3">Belongs to the paired homeobox family.</text>
</comment>
<keyword evidence="9 10" id="KW-0539">Nucleus</keyword>
<feature type="domain" description="Homeobox" evidence="13">
    <location>
        <begin position="207"/>
        <end position="267"/>
    </location>
</feature>
<dbReference type="InterPro" id="IPR009057">
    <property type="entry name" value="Homeodomain-like_sf"/>
</dbReference>
<dbReference type="PROSITE" id="PS00027">
    <property type="entry name" value="HOMEOBOX_1"/>
    <property type="match status" value="1"/>
</dbReference>
<evidence type="ECO:0000256" key="10">
    <source>
        <dbReference type="PROSITE-ProRule" id="PRU00108"/>
    </source>
</evidence>
<dbReference type="PANTHER" id="PTHR24329">
    <property type="entry name" value="HOMEOBOX PROTEIN ARISTALESS"/>
    <property type="match status" value="1"/>
</dbReference>
<evidence type="ECO:0000259" key="13">
    <source>
        <dbReference type="PROSITE" id="PS50071"/>
    </source>
</evidence>
<evidence type="ECO:0000256" key="4">
    <source>
        <dbReference type="ARBA" id="ARBA00022473"/>
    </source>
</evidence>
<evidence type="ECO:0000256" key="12">
    <source>
        <dbReference type="SAM" id="MobiDB-lite"/>
    </source>
</evidence>
<dbReference type="FunFam" id="1.10.10.60:FF:000093">
    <property type="entry name" value="ALX homeobox protein 1"/>
    <property type="match status" value="1"/>
</dbReference>
<feature type="DNA-binding region" description="Homeobox" evidence="10">
    <location>
        <begin position="209"/>
        <end position="268"/>
    </location>
</feature>
<dbReference type="Gene3D" id="1.10.10.60">
    <property type="entry name" value="Homeodomain-like"/>
    <property type="match status" value="1"/>
</dbReference>
<evidence type="ECO:0000256" key="3">
    <source>
        <dbReference type="ARBA" id="ARBA00005733"/>
    </source>
</evidence>
<dbReference type="GO" id="GO:0005634">
    <property type="term" value="C:nucleus"/>
    <property type="evidence" value="ECO:0007669"/>
    <property type="project" value="UniProtKB-SubCell"/>
</dbReference>
<organism evidence="14 15">
    <name type="scientific">Dicentrarchus labrax</name>
    <name type="common">European seabass</name>
    <name type="synonym">Morone labrax</name>
    <dbReference type="NCBI Taxonomy" id="13489"/>
    <lineage>
        <taxon>Eukaryota</taxon>
        <taxon>Metazoa</taxon>
        <taxon>Chordata</taxon>
        <taxon>Craniata</taxon>
        <taxon>Vertebrata</taxon>
        <taxon>Euteleostomi</taxon>
        <taxon>Actinopterygii</taxon>
        <taxon>Neopterygii</taxon>
        <taxon>Teleostei</taxon>
        <taxon>Neoteleostei</taxon>
        <taxon>Acanthomorphata</taxon>
        <taxon>Eupercaria</taxon>
        <taxon>Moronidae</taxon>
        <taxon>Dicentrarchus</taxon>
    </lineage>
</organism>
<dbReference type="Proteomes" id="UP000694389">
    <property type="component" value="Unassembled WGS sequence"/>
</dbReference>
<evidence type="ECO:0000256" key="2">
    <source>
        <dbReference type="ARBA" id="ARBA00004123"/>
    </source>
</evidence>
<keyword evidence="5" id="KW-0805">Transcription regulation</keyword>
<dbReference type="CDD" id="cd00086">
    <property type="entry name" value="homeodomain"/>
    <property type="match status" value="1"/>
</dbReference>
<evidence type="ECO:0000313" key="15">
    <source>
        <dbReference type="Proteomes" id="UP000694389"/>
    </source>
</evidence>
<accession>A0A8P4FVQ3</accession>
<keyword evidence="4" id="KW-0217">Developmental protein</keyword>
<dbReference type="Pfam" id="PF00046">
    <property type="entry name" value="Homeodomain"/>
    <property type="match status" value="1"/>
</dbReference>
<evidence type="ECO:0000256" key="5">
    <source>
        <dbReference type="ARBA" id="ARBA00023015"/>
    </source>
</evidence>
<dbReference type="SUPFAM" id="SSF46689">
    <property type="entry name" value="Homeodomain-like"/>
    <property type="match status" value="1"/>
</dbReference>
<dbReference type="AlphaFoldDB" id="A0A8P4FVQ3"/>
<dbReference type="InterPro" id="IPR017970">
    <property type="entry name" value="Homeobox_CS"/>
</dbReference>
<evidence type="ECO:0000256" key="9">
    <source>
        <dbReference type="ARBA" id="ARBA00023242"/>
    </source>
</evidence>